<evidence type="ECO:0000256" key="2">
    <source>
        <dbReference type="SAM" id="MobiDB-lite"/>
    </source>
</evidence>
<feature type="compositionally biased region" description="Polar residues" evidence="2">
    <location>
        <begin position="70"/>
        <end position="89"/>
    </location>
</feature>
<accession>A0AAV5J584</accession>
<evidence type="ECO:0000256" key="1">
    <source>
        <dbReference type="SAM" id="Coils"/>
    </source>
</evidence>
<dbReference type="PANTHER" id="PTHR48248:SF5">
    <property type="entry name" value="UVR DOMAIN-CONTAINING PROTEIN"/>
    <property type="match status" value="1"/>
</dbReference>
<gene>
    <name evidence="3" type="ORF">SLEP1_g21229</name>
</gene>
<evidence type="ECO:0000313" key="3">
    <source>
        <dbReference type="EMBL" id="GKV09784.1"/>
    </source>
</evidence>
<evidence type="ECO:0000313" key="4">
    <source>
        <dbReference type="Proteomes" id="UP001054252"/>
    </source>
</evidence>
<sequence>MADSNTGGSEENENWKFFLADLDPTDFSVDEYLENHPPDQETTDPEQSLHQGFDPPAGPNGCLPEPSIYQGPNQAAASTQRSIAQQHSGQLPEICTGNPSQIPESLRKKREYDRKYREKQKKQKQELVEGNERLEREKHEFEEQMKSKLDAFEAENRRLKREKLEKREFEEQMKSILETGFKHVGDEVNSLRRDNATELAKLGNKVDTLLELKQQNQTTIRKRRMFPTEEFWTQSQEEDSFNSAKKFRIRRRSQMPTYKRKASSVKRERKSAMKNLKAGFQRLKAEMQEISKEQQSIKEAQKQVRKKFEDIEAECAQLRKETDLMIRQSAATRLTLALMFRILRAREDGNLLEATRLTQLLRTILSRQNEQWKGSI</sequence>
<dbReference type="PANTHER" id="PTHR48248">
    <property type="entry name" value="UVR DOMAIN-CONTAINING PROTEIN"/>
    <property type="match status" value="1"/>
</dbReference>
<keyword evidence="4" id="KW-1185">Reference proteome</keyword>
<dbReference type="EMBL" id="BPVZ01000031">
    <property type="protein sequence ID" value="GKV09784.1"/>
    <property type="molecule type" value="Genomic_DNA"/>
</dbReference>
<comment type="caution">
    <text evidence="3">The sequence shown here is derived from an EMBL/GenBank/DDBJ whole genome shotgun (WGS) entry which is preliminary data.</text>
</comment>
<dbReference type="AlphaFoldDB" id="A0AAV5J584"/>
<reference evidence="3 4" key="1">
    <citation type="journal article" date="2021" name="Commun. Biol.">
        <title>The genome of Shorea leprosula (Dipterocarpaceae) highlights the ecological relevance of drought in aseasonal tropical rainforests.</title>
        <authorList>
            <person name="Ng K.K.S."/>
            <person name="Kobayashi M.J."/>
            <person name="Fawcett J.A."/>
            <person name="Hatakeyama M."/>
            <person name="Paape T."/>
            <person name="Ng C.H."/>
            <person name="Ang C.C."/>
            <person name="Tnah L.H."/>
            <person name="Lee C.T."/>
            <person name="Nishiyama T."/>
            <person name="Sese J."/>
            <person name="O'Brien M.J."/>
            <person name="Copetti D."/>
            <person name="Mohd Noor M.I."/>
            <person name="Ong R.C."/>
            <person name="Putra M."/>
            <person name="Sireger I.Z."/>
            <person name="Indrioko S."/>
            <person name="Kosugi Y."/>
            <person name="Izuno A."/>
            <person name="Isagi Y."/>
            <person name="Lee S.L."/>
            <person name="Shimizu K.K."/>
        </authorList>
    </citation>
    <scope>NUCLEOTIDE SEQUENCE [LARGE SCALE GENOMIC DNA]</scope>
    <source>
        <strain evidence="3">214</strain>
    </source>
</reference>
<feature type="coiled-coil region" evidence="1">
    <location>
        <begin position="273"/>
        <end position="328"/>
    </location>
</feature>
<keyword evidence="1" id="KW-0175">Coiled coil</keyword>
<feature type="compositionally biased region" description="Basic and acidic residues" evidence="2">
    <location>
        <begin position="123"/>
        <end position="148"/>
    </location>
</feature>
<dbReference type="Proteomes" id="UP001054252">
    <property type="component" value="Unassembled WGS sequence"/>
</dbReference>
<name>A0AAV5J584_9ROSI</name>
<organism evidence="3 4">
    <name type="scientific">Rubroshorea leprosula</name>
    <dbReference type="NCBI Taxonomy" id="152421"/>
    <lineage>
        <taxon>Eukaryota</taxon>
        <taxon>Viridiplantae</taxon>
        <taxon>Streptophyta</taxon>
        <taxon>Embryophyta</taxon>
        <taxon>Tracheophyta</taxon>
        <taxon>Spermatophyta</taxon>
        <taxon>Magnoliopsida</taxon>
        <taxon>eudicotyledons</taxon>
        <taxon>Gunneridae</taxon>
        <taxon>Pentapetalae</taxon>
        <taxon>rosids</taxon>
        <taxon>malvids</taxon>
        <taxon>Malvales</taxon>
        <taxon>Dipterocarpaceae</taxon>
        <taxon>Rubroshorea</taxon>
    </lineage>
</organism>
<feature type="region of interest" description="Disordered" evidence="2">
    <location>
        <begin position="28"/>
        <end position="148"/>
    </location>
</feature>
<evidence type="ECO:0008006" key="5">
    <source>
        <dbReference type="Google" id="ProtNLM"/>
    </source>
</evidence>
<proteinExistence type="predicted"/>
<protein>
    <recommendedName>
        <fullName evidence="5">BZIP domain-containing protein</fullName>
    </recommendedName>
</protein>